<dbReference type="Proteomes" id="UP000593890">
    <property type="component" value="Chromosome"/>
</dbReference>
<keyword evidence="3" id="KW-0175">Coiled coil</keyword>
<dbReference type="PROSITE" id="PS50893">
    <property type="entry name" value="ABC_TRANSPORTER_2"/>
    <property type="match status" value="2"/>
</dbReference>
<evidence type="ECO:0000259" key="4">
    <source>
        <dbReference type="PROSITE" id="PS50893"/>
    </source>
</evidence>
<evidence type="ECO:0000256" key="1">
    <source>
        <dbReference type="ARBA" id="ARBA00022741"/>
    </source>
</evidence>
<keyword evidence="6" id="KW-1185">Reference proteome</keyword>
<evidence type="ECO:0000256" key="3">
    <source>
        <dbReference type="SAM" id="Coils"/>
    </source>
</evidence>
<dbReference type="SMART" id="SM00382">
    <property type="entry name" value="AAA"/>
    <property type="match status" value="2"/>
</dbReference>
<proteinExistence type="predicted"/>
<dbReference type="InterPro" id="IPR051309">
    <property type="entry name" value="ABCF_ATPase"/>
</dbReference>
<feature type="domain" description="ABC transporter" evidence="4">
    <location>
        <begin position="313"/>
        <end position="512"/>
    </location>
</feature>
<dbReference type="Gene3D" id="3.40.50.300">
    <property type="entry name" value="P-loop containing nucleotide triphosphate hydrolases"/>
    <property type="match status" value="2"/>
</dbReference>
<dbReference type="EMBL" id="AP023321">
    <property type="protein sequence ID" value="BCI59448.1"/>
    <property type="molecule type" value="Genomic_DNA"/>
</dbReference>
<dbReference type="InterPro" id="IPR003593">
    <property type="entry name" value="AAA+_ATPase"/>
</dbReference>
<dbReference type="PANTHER" id="PTHR42855">
    <property type="entry name" value="ABC TRANSPORTER ATP-BINDING SUBUNIT"/>
    <property type="match status" value="1"/>
</dbReference>
<dbReference type="SUPFAM" id="SSF52540">
    <property type="entry name" value="P-loop containing nucleoside triphosphate hydrolases"/>
    <property type="match status" value="2"/>
</dbReference>
<feature type="domain" description="ABC transporter" evidence="4">
    <location>
        <begin position="4"/>
        <end position="214"/>
    </location>
</feature>
<evidence type="ECO:0000256" key="2">
    <source>
        <dbReference type="ARBA" id="ARBA00022840"/>
    </source>
</evidence>
<accession>A0A7I8CYA7</accession>
<name>A0A7I8CYA7_9FIRM</name>
<evidence type="ECO:0000313" key="5">
    <source>
        <dbReference type="EMBL" id="BCI59448.1"/>
    </source>
</evidence>
<dbReference type="KEGG" id="sman:C12CBH8_00870"/>
<reference evidence="6" key="1">
    <citation type="submission" date="2020-07" db="EMBL/GenBank/DDBJ databases">
        <title>Complete genome sequencing of Clostridia bacterium strain 12CBH8.</title>
        <authorList>
            <person name="Sakamoto M."/>
            <person name="Murakami T."/>
            <person name="Mori H."/>
        </authorList>
    </citation>
    <scope>NUCLEOTIDE SEQUENCE [LARGE SCALE GENOMIC DNA]</scope>
    <source>
        <strain evidence="6">12CBH8</strain>
    </source>
</reference>
<dbReference type="InterPro" id="IPR027417">
    <property type="entry name" value="P-loop_NTPase"/>
</dbReference>
<dbReference type="GO" id="GO:0016887">
    <property type="term" value="F:ATP hydrolysis activity"/>
    <property type="evidence" value="ECO:0007669"/>
    <property type="project" value="InterPro"/>
</dbReference>
<dbReference type="PANTHER" id="PTHR42855:SF2">
    <property type="entry name" value="DRUG RESISTANCE ABC TRANSPORTER,ATP-BINDING PROTEIN"/>
    <property type="match status" value="1"/>
</dbReference>
<feature type="coiled-coil region" evidence="3">
    <location>
        <begin position="265"/>
        <end position="299"/>
    </location>
</feature>
<dbReference type="Pfam" id="PF00005">
    <property type="entry name" value="ABC_tran"/>
    <property type="match status" value="2"/>
</dbReference>
<gene>
    <name evidence="5" type="ORF">C12CBH8_00870</name>
</gene>
<dbReference type="AlphaFoldDB" id="A0A7I8CYA7"/>
<dbReference type="InterPro" id="IPR003439">
    <property type="entry name" value="ABC_transporter-like_ATP-bd"/>
</dbReference>
<organism evidence="5 6">
    <name type="scientific">Solibaculum mannosilyticum</name>
    <dbReference type="NCBI Taxonomy" id="2780922"/>
    <lineage>
        <taxon>Bacteria</taxon>
        <taxon>Bacillati</taxon>
        <taxon>Bacillota</taxon>
        <taxon>Clostridia</taxon>
        <taxon>Eubacteriales</taxon>
        <taxon>Oscillospiraceae</taxon>
        <taxon>Solibaculum</taxon>
    </lineage>
</organism>
<dbReference type="GO" id="GO:0005524">
    <property type="term" value="F:ATP binding"/>
    <property type="evidence" value="ECO:0007669"/>
    <property type="project" value="UniProtKB-KW"/>
</dbReference>
<dbReference type="PROSITE" id="PS00211">
    <property type="entry name" value="ABC_TRANSPORTER_1"/>
    <property type="match status" value="2"/>
</dbReference>
<keyword evidence="2" id="KW-0067">ATP-binding</keyword>
<dbReference type="InterPro" id="IPR017871">
    <property type="entry name" value="ABC_transporter-like_CS"/>
</dbReference>
<dbReference type="RefSeq" id="WP_215533339.1">
    <property type="nucleotide sequence ID" value="NZ_AP023321.1"/>
</dbReference>
<sequence length="512" mass="56530">MSIVQISHLTFCYDGSSEDVFTDVSFQFDTCWRLGCTGRNGRGKTTLLRLLSGCLDSGGAVTLGGVRPVCFPFSGFDASLTPETLFTQWVPDVEPWRILCELSQLSLSEEVLHRPYHTLSGGEQTKLQLACLFSSDAVWPLIDEPTNHLDAMGREAVSQYLSSKDGFLLISHDRAFLDSAVDHMLVLERQKLEVLRGGYSTWAAEKQRRERWEAARNAQLKKEISRLDAAAKRAAQWSAKAEGEKFVSKPGQQGNIDRGYLGHKAAKMMKRSKSTEARLQRAAEEKRGLLRDVETSEALRLSPLPWRKSSSLISLEDVVLSYGGRQVCGPVNVSLSPGERMALLGPNGCGKSSLLRAVCEAAGYPQPDGPTLFRGKIQAGSGLIVSMVQQDAEGLTGDIRTFSQKHGLDLTLFLTLLRKMGFERSQFARRLEELSSGQKKKALLAASLATPAHLIIWDEPLNYIDILSRLQIEQLICESGASMLFVEHDAAFVQNTATRILRLSEEGQAIQP</sequence>
<evidence type="ECO:0000313" key="6">
    <source>
        <dbReference type="Proteomes" id="UP000593890"/>
    </source>
</evidence>
<protein>
    <submittedName>
        <fullName evidence="5">Lsa family ABC-F type ribosomal protection protein</fullName>
    </submittedName>
</protein>
<keyword evidence="1" id="KW-0547">Nucleotide-binding</keyword>
<dbReference type="CDD" id="cd03221">
    <property type="entry name" value="ABCF_EF-3"/>
    <property type="match status" value="2"/>
</dbReference>